<proteinExistence type="predicted"/>
<evidence type="ECO:0000256" key="1">
    <source>
        <dbReference type="SAM" id="MobiDB-lite"/>
    </source>
</evidence>
<sequence>MDSTQDFIERIHDKQRKDQRNRRRQGKNAPSNKLPNKNKK</sequence>
<feature type="region of interest" description="Disordered" evidence="1">
    <location>
        <begin position="1"/>
        <end position="40"/>
    </location>
</feature>
<comment type="caution">
    <text evidence="2">The sequence shown here is derived from an EMBL/GenBank/DDBJ whole genome shotgun (WGS) entry which is preliminary data.</text>
</comment>
<evidence type="ECO:0000313" key="2">
    <source>
        <dbReference type="EMBL" id="GAA0501129.1"/>
    </source>
</evidence>
<dbReference type="Pfam" id="PF13215">
    <property type="entry name" value="DUF4023"/>
    <property type="match status" value="1"/>
</dbReference>
<feature type="compositionally biased region" description="Basic and acidic residues" evidence="1">
    <location>
        <begin position="7"/>
        <end position="18"/>
    </location>
</feature>
<feature type="compositionally biased region" description="Polar residues" evidence="1">
    <location>
        <begin position="29"/>
        <end position="40"/>
    </location>
</feature>
<reference evidence="2 3" key="1">
    <citation type="journal article" date="2019" name="Int. J. Syst. Evol. Microbiol.">
        <title>The Global Catalogue of Microorganisms (GCM) 10K type strain sequencing project: providing services to taxonomists for standard genome sequencing and annotation.</title>
        <authorList>
            <consortium name="The Broad Institute Genomics Platform"/>
            <consortium name="The Broad Institute Genome Sequencing Center for Infectious Disease"/>
            <person name="Wu L."/>
            <person name="Ma J."/>
        </authorList>
    </citation>
    <scope>NUCLEOTIDE SEQUENCE [LARGE SCALE GENOMIC DNA]</scope>
    <source>
        <strain evidence="2 3">JCM 12389</strain>
    </source>
</reference>
<dbReference type="EMBL" id="BAAADO010000007">
    <property type="protein sequence ID" value="GAA0501129.1"/>
    <property type="molecule type" value="Genomic_DNA"/>
</dbReference>
<organism evidence="2 3">
    <name type="scientific">Salinibacillus aidingensis</name>
    <dbReference type="NCBI Taxonomy" id="237684"/>
    <lineage>
        <taxon>Bacteria</taxon>
        <taxon>Bacillati</taxon>
        <taxon>Bacillota</taxon>
        <taxon>Bacilli</taxon>
        <taxon>Bacillales</taxon>
        <taxon>Bacillaceae</taxon>
        <taxon>Salinibacillus</taxon>
    </lineage>
</organism>
<gene>
    <name evidence="2" type="ORF">GCM10008986_30670</name>
</gene>
<evidence type="ECO:0008006" key="4">
    <source>
        <dbReference type="Google" id="ProtNLM"/>
    </source>
</evidence>
<protein>
    <recommendedName>
        <fullName evidence="4">DUF4023 domain-containing protein</fullName>
    </recommendedName>
</protein>
<dbReference type="RefSeq" id="WP_343842993.1">
    <property type="nucleotide sequence ID" value="NZ_BAAADO010000007.1"/>
</dbReference>
<dbReference type="Proteomes" id="UP001500880">
    <property type="component" value="Unassembled WGS sequence"/>
</dbReference>
<keyword evidence="3" id="KW-1185">Reference proteome</keyword>
<accession>A0ABN1BMB3</accession>
<evidence type="ECO:0000313" key="3">
    <source>
        <dbReference type="Proteomes" id="UP001500880"/>
    </source>
</evidence>
<dbReference type="InterPro" id="IPR025097">
    <property type="entry name" value="DUF4023"/>
</dbReference>
<name>A0ABN1BMB3_9BACI</name>